<dbReference type="InterPro" id="IPR013320">
    <property type="entry name" value="ConA-like_dom_sf"/>
</dbReference>
<dbReference type="Pfam" id="PF08787">
    <property type="entry name" value="Alginate_lyase2"/>
    <property type="match status" value="1"/>
</dbReference>
<evidence type="ECO:0000256" key="1">
    <source>
        <dbReference type="SAM" id="MobiDB-lite"/>
    </source>
</evidence>
<dbReference type="SUPFAM" id="SSF49899">
    <property type="entry name" value="Concanavalin A-like lectins/glucanases"/>
    <property type="match status" value="1"/>
</dbReference>
<protein>
    <submittedName>
        <fullName evidence="3">Alginate lyase</fullName>
    </submittedName>
</protein>
<dbReference type="EMBL" id="FNTJ01000001">
    <property type="protein sequence ID" value="SEB78470.1"/>
    <property type="molecule type" value="Genomic_DNA"/>
</dbReference>
<keyword evidence="4" id="KW-1185">Reference proteome</keyword>
<dbReference type="InterPro" id="IPR014895">
    <property type="entry name" value="Alginate_lyase_2"/>
</dbReference>
<dbReference type="Gene3D" id="2.60.120.200">
    <property type="match status" value="1"/>
</dbReference>
<dbReference type="AlphaFoldDB" id="A0A1H4M5V3"/>
<organism evidence="3 4">
    <name type="scientific">Pseudomonas saponiphila</name>
    <dbReference type="NCBI Taxonomy" id="556534"/>
    <lineage>
        <taxon>Bacteria</taxon>
        <taxon>Pseudomonadati</taxon>
        <taxon>Pseudomonadota</taxon>
        <taxon>Gammaproteobacteria</taxon>
        <taxon>Pseudomonadales</taxon>
        <taxon>Pseudomonadaceae</taxon>
        <taxon>Pseudomonas</taxon>
    </lineage>
</organism>
<keyword evidence="3" id="KW-0456">Lyase</keyword>
<reference evidence="4" key="1">
    <citation type="submission" date="2016-10" db="EMBL/GenBank/DDBJ databases">
        <authorList>
            <person name="Varghese N."/>
            <person name="Submissions S."/>
        </authorList>
    </citation>
    <scope>NUCLEOTIDE SEQUENCE [LARGE SCALE GENOMIC DNA]</scope>
    <source>
        <strain evidence="4">DSM 9751</strain>
    </source>
</reference>
<evidence type="ECO:0000313" key="3">
    <source>
        <dbReference type="EMBL" id="SEB78470.1"/>
    </source>
</evidence>
<gene>
    <name evidence="3" type="ORF">SAMN05216178_2246</name>
</gene>
<feature type="region of interest" description="Disordered" evidence="1">
    <location>
        <begin position="41"/>
        <end position="64"/>
    </location>
</feature>
<evidence type="ECO:0000313" key="4">
    <source>
        <dbReference type="Proteomes" id="UP000198982"/>
    </source>
</evidence>
<dbReference type="RefSeq" id="WP_092313332.1">
    <property type="nucleotide sequence ID" value="NZ_FNTJ01000001.1"/>
</dbReference>
<dbReference type="GO" id="GO:0016829">
    <property type="term" value="F:lyase activity"/>
    <property type="evidence" value="ECO:0007669"/>
    <property type="project" value="UniProtKB-KW"/>
</dbReference>
<feature type="domain" description="Alginate lyase 2" evidence="2">
    <location>
        <begin position="25"/>
        <end position="203"/>
    </location>
</feature>
<accession>A0A1H4M5V3</accession>
<dbReference type="Proteomes" id="UP000198982">
    <property type="component" value="Unassembled WGS sequence"/>
</dbReference>
<evidence type="ECO:0000259" key="2">
    <source>
        <dbReference type="Pfam" id="PF08787"/>
    </source>
</evidence>
<name>A0A1H4M5V3_9PSED</name>
<sequence>MNNFGNIIAHGMLYLYPERPPQNLFWIDQNGHTNYWCSVKGGTSGTSKSPRTESRQTLPDSPVSSNWIRGSAKHSMAGRVRVEKAPSSGKVIFGQIHALNAPNPFLMAMWWNGVVRIETRQSPSGFAQTLLEKPVPLGQPFSYSLQVDAFGELSVTLDNLSASAAASKTWDKYPFYFKAGSYVIDNKGPETEGGWVVYESFDVFNGELQG</sequence>
<feature type="compositionally biased region" description="Polar residues" evidence="1">
    <location>
        <begin position="55"/>
        <end position="64"/>
    </location>
</feature>
<proteinExistence type="predicted"/>